<organism evidence="9 10">
    <name type="scientific">Acaulospora morrowiae</name>
    <dbReference type="NCBI Taxonomy" id="94023"/>
    <lineage>
        <taxon>Eukaryota</taxon>
        <taxon>Fungi</taxon>
        <taxon>Fungi incertae sedis</taxon>
        <taxon>Mucoromycota</taxon>
        <taxon>Glomeromycotina</taxon>
        <taxon>Glomeromycetes</taxon>
        <taxon>Diversisporales</taxon>
        <taxon>Acaulosporaceae</taxon>
        <taxon>Acaulospora</taxon>
    </lineage>
</organism>
<evidence type="ECO:0000256" key="7">
    <source>
        <dbReference type="ARBA" id="ARBA00023186"/>
    </source>
</evidence>
<keyword evidence="7" id="KW-0143">Chaperone</keyword>
<dbReference type="GO" id="GO:0003724">
    <property type="term" value="F:RNA helicase activity"/>
    <property type="evidence" value="ECO:0007669"/>
    <property type="project" value="TreeGrafter"/>
</dbReference>
<sequence>FPHKKDEGWWIVFGDDSKNTLLGIKRITLNKILNVKLDFTCPLEAGEHSLKLYVMSDSYMGCDLEYDIEINVVEGGDDSDDEEEGEEGAQNE</sequence>
<keyword evidence="3" id="KW-0812">Transmembrane</keyword>
<comment type="caution">
    <text evidence="9">The sequence shown here is derived from an EMBL/GenBank/DDBJ whole genome shotgun (WGS) entry which is preliminary data.</text>
</comment>
<dbReference type="GO" id="GO:0005783">
    <property type="term" value="C:endoplasmic reticulum"/>
    <property type="evidence" value="ECO:0007669"/>
    <property type="project" value="UniProtKB-SubCell"/>
</dbReference>
<keyword evidence="4" id="KW-0256">Endoplasmic reticulum</keyword>
<evidence type="ECO:0000313" key="10">
    <source>
        <dbReference type="Proteomes" id="UP000789342"/>
    </source>
</evidence>
<evidence type="ECO:0000256" key="1">
    <source>
        <dbReference type="ARBA" id="ARBA00004141"/>
    </source>
</evidence>
<dbReference type="PANTHER" id="PTHR24075">
    <property type="entry name" value="SEC63 DOMAIN-CONTAINING"/>
    <property type="match status" value="1"/>
</dbReference>
<gene>
    <name evidence="9" type="ORF">AMORRO_LOCUS14375</name>
</gene>
<reference evidence="9" key="1">
    <citation type="submission" date="2021-06" db="EMBL/GenBank/DDBJ databases">
        <authorList>
            <person name="Kallberg Y."/>
            <person name="Tangrot J."/>
            <person name="Rosling A."/>
        </authorList>
    </citation>
    <scope>NUCLEOTIDE SEQUENCE</scope>
    <source>
        <strain evidence="9">CL551</strain>
    </source>
</reference>
<dbReference type="GO" id="GO:0005681">
    <property type="term" value="C:spliceosomal complex"/>
    <property type="evidence" value="ECO:0007669"/>
    <property type="project" value="TreeGrafter"/>
</dbReference>
<evidence type="ECO:0000256" key="2">
    <source>
        <dbReference type="ARBA" id="ARBA00004240"/>
    </source>
</evidence>
<dbReference type="SUPFAM" id="SSF81296">
    <property type="entry name" value="E set domains"/>
    <property type="match status" value="1"/>
</dbReference>
<protein>
    <submittedName>
        <fullName evidence="9">972_t:CDS:1</fullName>
    </submittedName>
</protein>
<dbReference type="EMBL" id="CAJVPV010028235">
    <property type="protein sequence ID" value="CAG8735978.1"/>
    <property type="molecule type" value="Genomic_DNA"/>
</dbReference>
<proteinExistence type="predicted"/>
<evidence type="ECO:0000256" key="4">
    <source>
        <dbReference type="ARBA" id="ARBA00022824"/>
    </source>
</evidence>
<dbReference type="GO" id="GO:0000388">
    <property type="term" value="P:spliceosome conformational change to release U4 (or U4atac) and U1 (or U11)"/>
    <property type="evidence" value="ECO:0007669"/>
    <property type="project" value="TreeGrafter"/>
</dbReference>
<dbReference type="PANTHER" id="PTHR24075:SF5">
    <property type="entry name" value="U5 SMALL NUCLEAR RIBONUCLEOPROTEIN 200 KDA HELICASE"/>
    <property type="match status" value="1"/>
</dbReference>
<comment type="subcellular location">
    <subcellularLocation>
        <location evidence="2">Endoplasmic reticulum</location>
    </subcellularLocation>
    <subcellularLocation>
        <location evidence="1">Membrane</location>
        <topology evidence="1">Multi-pass membrane protein</topology>
    </subcellularLocation>
</comment>
<dbReference type="OrthoDB" id="5575at2759"/>
<keyword evidence="10" id="KW-1185">Reference proteome</keyword>
<dbReference type="InterPro" id="IPR004179">
    <property type="entry name" value="Sec63-dom"/>
</dbReference>
<feature type="non-terminal residue" evidence="9">
    <location>
        <position position="1"/>
    </location>
</feature>
<evidence type="ECO:0000256" key="5">
    <source>
        <dbReference type="ARBA" id="ARBA00022989"/>
    </source>
</evidence>
<evidence type="ECO:0000256" key="3">
    <source>
        <dbReference type="ARBA" id="ARBA00022692"/>
    </source>
</evidence>
<feature type="domain" description="SEC63" evidence="8">
    <location>
        <begin position="3"/>
        <end position="69"/>
    </location>
</feature>
<dbReference type="InterPro" id="IPR014756">
    <property type="entry name" value="Ig_E-set"/>
</dbReference>
<name>A0A9N9IGD7_9GLOM</name>
<evidence type="ECO:0000259" key="8">
    <source>
        <dbReference type="Pfam" id="PF02889"/>
    </source>
</evidence>
<dbReference type="GO" id="GO:0016020">
    <property type="term" value="C:membrane"/>
    <property type="evidence" value="ECO:0007669"/>
    <property type="project" value="UniProtKB-SubCell"/>
</dbReference>
<dbReference type="Gene3D" id="2.60.40.150">
    <property type="entry name" value="C2 domain"/>
    <property type="match status" value="1"/>
</dbReference>
<accession>A0A9N9IGD7</accession>
<keyword evidence="5" id="KW-1133">Transmembrane helix</keyword>
<dbReference type="GO" id="GO:0003723">
    <property type="term" value="F:RNA binding"/>
    <property type="evidence" value="ECO:0007669"/>
    <property type="project" value="TreeGrafter"/>
</dbReference>
<dbReference type="Proteomes" id="UP000789342">
    <property type="component" value="Unassembled WGS sequence"/>
</dbReference>
<keyword evidence="6" id="KW-0472">Membrane</keyword>
<evidence type="ECO:0000256" key="6">
    <source>
        <dbReference type="ARBA" id="ARBA00023136"/>
    </source>
</evidence>
<dbReference type="AlphaFoldDB" id="A0A9N9IGD7"/>
<dbReference type="Pfam" id="PF02889">
    <property type="entry name" value="Sec63"/>
    <property type="match status" value="1"/>
</dbReference>
<dbReference type="InterPro" id="IPR035892">
    <property type="entry name" value="C2_domain_sf"/>
</dbReference>
<evidence type="ECO:0000313" key="9">
    <source>
        <dbReference type="EMBL" id="CAG8735978.1"/>
    </source>
</evidence>